<dbReference type="Gene3D" id="3.40.50.300">
    <property type="entry name" value="P-loop containing nucleotide triphosphate hydrolases"/>
    <property type="match status" value="1"/>
</dbReference>
<dbReference type="AlphaFoldDB" id="A0A7C4QNP8"/>
<sequence>MIRQPFFIIGAPRSGTTMLQLALGRHSRVAAPPETHFFTLTSRSRRGQRRHWEGLIRKLGIAIDPPPRRIRPGGEAREQFWRIVESYLARVGKESATHVGEKSPEHLLRTAAILETFPEAKFVLIYRDGRDVALSLSKVPWMPRDVRLNFAVWLHYYRVQRGLLREHPQRVICVRYEDLVRQPARELEPVLEFLGLEYEPQVAEGGGNGEAVCPHELSYKARALEPISSGRTEVWKREMSQTQAAGLERWGGWALRELHYECTASTSLIPAWELPWVYGRLAGVVALRTLQRKLDEFFGTCFYWPNRIARDIPAADSADIRPSFHHESTTPLRR</sequence>
<evidence type="ECO:0000313" key="2">
    <source>
        <dbReference type="EMBL" id="HGT39687.1"/>
    </source>
</evidence>
<reference evidence="2" key="1">
    <citation type="journal article" date="2020" name="mSystems">
        <title>Genome- and Community-Level Interaction Insights into Carbon Utilization and Element Cycling Functions of Hydrothermarchaeota in Hydrothermal Sediment.</title>
        <authorList>
            <person name="Zhou Z."/>
            <person name="Liu Y."/>
            <person name="Xu W."/>
            <person name="Pan J."/>
            <person name="Luo Z.H."/>
            <person name="Li M."/>
        </authorList>
    </citation>
    <scope>NUCLEOTIDE SEQUENCE [LARGE SCALE GENOMIC DNA]</scope>
    <source>
        <strain evidence="2">SpSt-508</strain>
    </source>
</reference>
<keyword evidence="1 2" id="KW-0808">Transferase</keyword>
<dbReference type="GO" id="GO:0008476">
    <property type="term" value="F:protein-tyrosine sulfotransferase activity"/>
    <property type="evidence" value="ECO:0007669"/>
    <property type="project" value="InterPro"/>
</dbReference>
<dbReference type="InterPro" id="IPR026634">
    <property type="entry name" value="TPST-like"/>
</dbReference>
<dbReference type="InterPro" id="IPR027417">
    <property type="entry name" value="P-loop_NTPase"/>
</dbReference>
<proteinExistence type="predicted"/>
<gene>
    <name evidence="2" type="ORF">ENS64_10565</name>
</gene>
<evidence type="ECO:0000256" key="1">
    <source>
        <dbReference type="ARBA" id="ARBA00022679"/>
    </source>
</evidence>
<comment type="caution">
    <text evidence="2">The sequence shown here is derived from an EMBL/GenBank/DDBJ whole genome shotgun (WGS) entry which is preliminary data.</text>
</comment>
<organism evidence="2">
    <name type="scientific">Schlesneria paludicola</name>
    <dbReference type="NCBI Taxonomy" id="360056"/>
    <lineage>
        <taxon>Bacteria</taxon>
        <taxon>Pseudomonadati</taxon>
        <taxon>Planctomycetota</taxon>
        <taxon>Planctomycetia</taxon>
        <taxon>Planctomycetales</taxon>
        <taxon>Planctomycetaceae</taxon>
        <taxon>Schlesneria</taxon>
    </lineage>
</organism>
<protein>
    <submittedName>
        <fullName evidence="2">Sulfotransferase</fullName>
    </submittedName>
</protein>
<dbReference type="Pfam" id="PF13469">
    <property type="entry name" value="Sulfotransfer_3"/>
    <property type="match status" value="1"/>
</dbReference>
<dbReference type="SUPFAM" id="SSF52540">
    <property type="entry name" value="P-loop containing nucleoside triphosphate hydrolases"/>
    <property type="match status" value="1"/>
</dbReference>
<accession>A0A7C4QNP8</accession>
<dbReference type="PANTHER" id="PTHR12788">
    <property type="entry name" value="PROTEIN-TYROSINE SULFOTRANSFERASE 2"/>
    <property type="match status" value="1"/>
</dbReference>
<name>A0A7C4QNP8_9PLAN</name>
<dbReference type="EMBL" id="DSVQ01000014">
    <property type="protein sequence ID" value="HGT39687.1"/>
    <property type="molecule type" value="Genomic_DNA"/>
</dbReference>
<dbReference type="PANTHER" id="PTHR12788:SF10">
    <property type="entry name" value="PROTEIN-TYROSINE SULFOTRANSFERASE"/>
    <property type="match status" value="1"/>
</dbReference>